<feature type="compositionally biased region" description="Low complexity" evidence="1">
    <location>
        <begin position="239"/>
        <end position="250"/>
    </location>
</feature>
<dbReference type="EMBL" id="JAJJMA010112349">
    <property type="protein sequence ID" value="MCL7031449.1"/>
    <property type="molecule type" value="Genomic_DNA"/>
</dbReference>
<protein>
    <recommendedName>
        <fullName evidence="2">DOG1 domain-containing protein</fullName>
    </recommendedName>
</protein>
<evidence type="ECO:0000313" key="4">
    <source>
        <dbReference type="Proteomes" id="UP001177140"/>
    </source>
</evidence>
<feature type="domain" description="DOG1" evidence="2">
    <location>
        <begin position="1"/>
        <end position="227"/>
    </location>
</feature>
<dbReference type="Proteomes" id="UP001177140">
    <property type="component" value="Unassembled WGS sequence"/>
</dbReference>
<dbReference type="GO" id="GO:0006351">
    <property type="term" value="P:DNA-templated transcription"/>
    <property type="evidence" value="ECO:0007669"/>
    <property type="project" value="InterPro"/>
</dbReference>
<dbReference type="AlphaFoldDB" id="A0AA41S1M8"/>
<evidence type="ECO:0000256" key="1">
    <source>
        <dbReference type="SAM" id="MobiDB-lite"/>
    </source>
</evidence>
<evidence type="ECO:0000259" key="2">
    <source>
        <dbReference type="PROSITE" id="PS51806"/>
    </source>
</evidence>
<dbReference type="GO" id="GO:0043565">
    <property type="term" value="F:sequence-specific DNA binding"/>
    <property type="evidence" value="ECO:0007669"/>
    <property type="project" value="InterPro"/>
</dbReference>
<comment type="caution">
    <text evidence="3">The sequence shown here is derived from an EMBL/GenBank/DDBJ whole genome shotgun (WGS) entry which is preliminary data.</text>
</comment>
<dbReference type="InterPro" id="IPR025422">
    <property type="entry name" value="TGA_domain"/>
</dbReference>
<name>A0AA41S1M8_PAPNU</name>
<accession>A0AA41S1M8</accession>
<organism evidence="3 4">
    <name type="scientific">Papaver nudicaule</name>
    <name type="common">Iceland poppy</name>
    <dbReference type="NCBI Taxonomy" id="74823"/>
    <lineage>
        <taxon>Eukaryota</taxon>
        <taxon>Viridiplantae</taxon>
        <taxon>Streptophyta</taxon>
        <taxon>Embryophyta</taxon>
        <taxon>Tracheophyta</taxon>
        <taxon>Spermatophyta</taxon>
        <taxon>Magnoliopsida</taxon>
        <taxon>Ranunculales</taxon>
        <taxon>Papaveraceae</taxon>
        <taxon>Papaveroideae</taxon>
        <taxon>Papaver</taxon>
    </lineage>
</organism>
<sequence length="250" mass="27742">MYTENPNDEQKLHLIIDKTVKHFQEYNDRRSQLAVDDAPFFSLAWLTMEENSYLWLGGCRPSLSIRLVYSLCGSELDSQLSEFLQGVRTCNVGELSADQLGLVSDLQCSTVREEVKLSSKMVSLQERIVDDPLIVLAKSISNGNLICSNDSGGTAADQSTNRQEVDQALASHAKDLASILVEADELRLNTLKELIGILTPLQAVDFLIASKKLHICIHQWGLRRDMQREREEAANDGEPSPTLSTPSLPG</sequence>
<feature type="region of interest" description="Disordered" evidence="1">
    <location>
        <begin position="229"/>
        <end position="250"/>
    </location>
</feature>
<dbReference type="Pfam" id="PF14144">
    <property type="entry name" value="DOG1"/>
    <property type="match status" value="1"/>
</dbReference>
<gene>
    <name evidence="3" type="ORF">MKW94_027124</name>
</gene>
<dbReference type="PROSITE" id="PS51806">
    <property type="entry name" value="DOG1"/>
    <property type="match status" value="1"/>
</dbReference>
<dbReference type="PANTHER" id="PTHR46354:SF7">
    <property type="entry name" value="PROTEIN DOG1-LIKE 1"/>
    <property type="match status" value="1"/>
</dbReference>
<evidence type="ECO:0000313" key="3">
    <source>
        <dbReference type="EMBL" id="MCL7031449.1"/>
    </source>
</evidence>
<dbReference type="PANTHER" id="PTHR46354">
    <property type="entry name" value="DOG1 DOMAIN-CONTAINING PROTEIN"/>
    <property type="match status" value="1"/>
</dbReference>
<reference evidence="3" key="1">
    <citation type="submission" date="2022-03" db="EMBL/GenBank/DDBJ databases">
        <title>A functionally conserved STORR gene fusion in Papaver species that diverged 16.8 million years ago.</title>
        <authorList>
            <person name="Catania T."/>
        </authorList>
    </citation>
    <scope>NUCLEOTIDE SEQUENCE</scope>
    <source>
        <strain evidence="3">S-191538</strain>
    </source>
</reference>
<proteinExistence type="predicted"/>
<dbReference type="InterPro" id="IPR051886">
    <property type="entry name" value="Seed_Dev/Stress_Resp_Reg"/>
</dbReference>
<keyword evidence="4" id="KW-1185">Reference proteome</keyword>